<dbReference type="SUPFAM" id="SSF52833">
    <property type="entry name" value="Thioredoxin-like"/>
    <property type="match status" value="1"/>
</dbReference>
<dbReference type="AlphaFoldDB" id="A0A523TMH4"/>
<proteinExistence type="predicted"/>
<dbReference type="Proteomes" id="UP000316517">
    <property type="component" value="Unassembled WGS sequence"/>
</dbReference>
<dbReference type="CDD" id="cd02980">
    <property type="entry name" value="TRX_Fd_family"/>
    <property type="match status" value="1"/>
</dbReference>
<dbReference type="InterPro" id="IPR036249">
    <property type="entry name" value="Thioredoxin-like_sf"/>
</dbReference>
<dbReference type="EMBL" id="SOJT01000002">
    <property type="protein sequence ID" value="TET31119.1"/>
    <property type="molecule type" value="Genomic_DNA"/>
</dbReference>
<comment type="caution">
    <text evidence="1">The sequence shown here is derived from an EMBL/GenBank/DDBJ whole genome shotgun (WGS) entry which is preliminary data.</text>
</comment>
<reference evidence="1 2" key="1">
    <citation type="submission" date="2019-03" db="EMBL/GenBank/DDBJ databases">
        <title>Metabolic potential of uncultured bacteria and archaea associated with petroleum seepage in deep-sea sediments.</title>
        <authorList>
            <person name="Dong X."/>
            <person name="Hubert C."/>
        </authorList>
    </citation>
    <scope>NUCLEOTIDE SEQUENCE [LARGE SCALE GENOMIC DNA]</scope>
    <source>
        <strain evidence="1">E44_bin3</strain>
    </source>
</reference>
<accession>A0A523TMH4</accession>
<evidence type="ECO:0000313" key="1">
    <source>
        <dbReference type="EMBL" id="TET31119.1"/>
    </source>
</evidence>
<dbReference type="Pfam" id="PF01257">
    <property type="entry name" value="2Fe-2S_thioredx"/>
    <property type="match status" value="1"/>
</dbReference>
<sequence>MAKLKPEDLEKISQRMRKMTILREGTGQAKVTVHMGTCGIAAGARKIMAAILALVEEKNTRDVIVTSSGCAGLCSREPMMTVELKGEAPVKYVDLTEKKVQEIFAQHVMKGNIVVKYALAMGSERVS</sequence>
<evidence type="ECO:0000313" key="2">
    <source>
        <dbReference type="Proteomes" id="UP000316517"/>
    </source>
</evidence>
<dbReference type="Gene3D" id="3.40.30.10">
    <property type="entry name" value="Glutaredoxin"/>
    <property type="match status" value="1"/>
</dbReference>
<name>A0A523TMH4_UNCAE</name>
<organism evidence="1 2">
    <name type="scientific">Aerophobetes bacterium</name>
    <dbReference type="NCBI Taxonomy" id="2030807"/>
    <lineage>
        <taxon>Bacteria</taxon>
        <taxon>Candidatus Aerophobota</taxon>
    </lineage>
</organism>
<protein>
    <submittedName>
        <fullName evidence="1">(2Fe-2S) ferredoxin domain-containing protein</fullName>
    </submittedName>
</protein>
<gene>
    <name evidence="1" type="ORF">E3J68_00025</name>
</gene>